<keyword evidence="4" id="KW-1185">Reference proteome</keyword>
<feature type="domain" description="Thioredoxin" evidence="2">
    <location>
        <begin position="38"/>
        <end position="171"/>
    </location>
</feature>
<dbReference type="Gene3D" id="3.40.30.10">
    <property type="entry name" value="Glutaredoxin"/>
    <property type="match status" value="1"/>
</dbReference>
<keyword evidence="1" id="KW-0732">Signal</keyword>
<feature type="chain" id="PRO_5012197550" description="Thioredoxin domain-containing protein" evidence="1">
    <location>
        <begin position="24"/>
        <end position="176"/>
    </location>
</feature>
<dbReference type="RefSeq" id="WP_094458165.1">
    <property type="nucleotide sequence ID" value="NZ_NOXU01000032.1"/>
</dbReference>
<feature type="signal peptide" evidence="1">
    <location>
        <begin position="1"/>
        <end position="23"/>
    </location>
</feature>
<evidence type="ECO:0000256" key="1">
    <source>
        <dbReference type="SAM" id="SignalP"/>
    </source>
</evidence>
<dbReference type="Pfam" id="PF13899">
    <property type="entry name" value="Thioredoxin_7"/>
    <property type="match status" value="1"/>
</dbReference>
<dbReference type="InterPro" id="IPR036249">
    <property type="entry name" value="Thioredoxin-like_sf"/>
</dbReference>
<dbReference type="Proteomes" id="UP000216998">
    <property type="component" value="Unassembled WGS sequence"/>
</dbReference>
<comment type="caution">
    <text evidence="3">The sequence shown here is derived from an EMBL/GenBank/DDBJ whole genome shotgun (WGS) entry which is preliminary data.</text>
</comment>
<dbReference type="InterPro" id="IPR013766">
    <property type="entry name" value="Thioredoxin_domain"/>
</dbReference>
<accession>A0A255YS62</accession>
<evidence type="ECO:0000313" key="3">
    <source>
        <dbReference type="EMBL" id="OYQ31485.1"/>
    </source>
</evidence>
<dbReference type="AlphaFoldDB" id="A0A255YS62"/>
<dbReference type="SUPFAM" id="SSF52833">
    <property type="entry name" value="Thioredoxin-like"/>
    <property type="match status" value="1"/>
</dbReference>
<protein>
    <recommendedName>
        <fullName evidence="2">Thioredoxin domain-containing protein</fullName>
    </recommendedName>
</protein>
<gene>
    <name evidence="3" type="ORF">CHU95_20260</name>
</gene>
<name>A0A255YS62_9PROT</name>
<dbReference type="EMBL" id="NOXU01000032">
    <property type="protein sequence ID" value="OYQ31485.1"/>
    <property type="molecule type" value="Genomic_DNA"/>
</dbReference>
<organism evidence="3 4">
    <name type="scientific">Niveispirillum lacus</name>
    <dbReference type="NCBI Taxonomy" id="1981099"/>
    <lineage>
        <taxon>Bacteria</taxon>
        <taxon>Pseudomonadati</taxon>
        <taxon>Pseudomonadota</taxon>
        <taxon>Alphaproteobacteria</taxon>
        <taxon>Rhodospirillales</taxon>
        <taxon>Azospirillaceae</taxon>
        <taxon>Niveispirillum</taxon>
    </lineage>
</organism>
<dbReference type="PROSITE" id="PS51352">
    <property type="entry name" value="THIOREDOXIN_2"/>
    <property type="match status" value="1"/>
</dbReference>
<sequence>MRTITLLSASLLLASVFGAPAQAQVVAPTVSVTDIKALPTPLPLPYDEEADADADVTRAFERARVNGKRVLLNFGGDWCPDCRVFAGITELPEVKGFVAAHYEVVKIDVGRINKNLHIPARYGVEKLRGVPSVLIVAADGTLLNASNSSDLTNARGMTPQAIADWLAKFAAPAKNG</sequence>
<reference evidence="3 4" key="1">
    <citation type="submission" date="2017-07" db="EMBL/GenBank/DDBJ databases">
        <title>Niveispirillum cyanobacteriorum sp. nov., isolated from cyanobacterial aggregates in a eutrophic lake.</title>
        <authorList>
            <person name="Cai H."/>
        </authorList>
    </citation>
    <scope>NUCLEOTIDE SEQUENCE [LARGE SCALE GENOMIC DNA]</scope>
    <source>
        <strain evidence="4">TH1-14</strain>
    </source>
</reference>
<dbReference type="CDD" id="cd02947">
    <property type="entry name" value="TRX_family"/>
    <property type="match status" value="1"/>
</dbReference>
<dbReference type="OrthoDB" id="7629852at2"/>
<proteinExistence type="predicted"/>
<evidence type="ECO:0000259" key="2">
    <source>
        <dbReference type="PROSITE" id="PS51352"/>
    </source>
</evidence>
<evidence type="ECO:0000313" key="4">
    <source>
        <dbReference type="Proteomes" id="UP000216998"/>
    </source>
</evidence>